<proteinExistence type="predicted"/>
<evidence type="ECO:0000313" key="1">
    <source>
        <dbReference type="EMBL" id="KAI8430649.1"/>
    </source>
</evidence>
<comment type="caution">
    <text evidence="1">The sequence shown here is derived from an EMBL/GenBank/DDBJ whole genome shotgun (WGS) entry which is preliminary data.</text>
</comment>
<accession>A0ACC0K2P7</accession>
<dbReference type="Proteomes" id="UP001064048">
    <property type="component" value="Chromosome Z"/>
</dbReference>
<reference evidence="1 2" key="1">
    <citation type="journal article" date="2022" name="Genome Biol. Evol.">
        <title>The Spruce Budworm Genome: Reconstructing the Evolutionary History of Antifreeze Proteins.</title>
        <authorList>
            <person name="Beliveau C."/>
            <person name="Gagne P."/>
            <person name="Picq S."/>
            <person name="Vernygora O."/>
            <person name="Keeling C.I."/>
            <person name="Pinkney K."/>
            <person name="Doucet D."/>
            <person name="Wen F."/>
            <person name="Johnston J.S."/>
            <person name="Maaroufi H."/>
            <person name="Boyle B."/>
            <person name="Laroche J."/>
            <person name="Dewar K."/>
            <person name="Juretic N."/>
            <person name="Blackburn G."/>
            <person name="Nisole A."/>
            <person name="Brunet B."/>
            <person name="Brandao M."/>
            <person name="Lumley L."/>
            <person name="Duan J."/>
            <person name="Quan G."/>
            <person name="Lucarotti C.J."/>
            <person name="Roe A.D."/>
            <person name="Sperling F.A.H."/>
            <person name="Levesque R.C."/>
            <person name="Cusson M."/>
        </authorList>
    </citation>
    <scope>NUCLEOTIDE SEQUENCE [LARGE SCALE GENOMIC DNA]</scope>
    <source>
        <strain evidence="1">Glfc:IPQL:Cfum</strain>
    </source>
</reference>
<keyword evidence="2" id="KW-1185">Reference proteome</keyword>
<protein>
    <submittedName>
        <fullName evidence="1">Uncharacterized protein</fullName>
    </submittedName>
</protein>
<gene>
    <name evidence="1" type="ORF">MSG28_000850</name>
</gene>
<sequence length="1004" mass="114310">MEDKLPSYKLKNEDLRKKTATKHTPKEAMKKAKGDCEVSESTSHTKFFKKDRYEDLYSRITRDQYFGKEESITGSSDSFHCVHGPEGKQYSEKGKLKRNILKELDPHPVDCEWNDGCPPAYDWEMAQKLEFLVTDVLALQQLDRLNAHLKDYARTSSEGYVSLEITIKVQPHYFLHYKVKLNSYLLLRLEEDDLFELVSMAVRWQLSAPDSKRAAGAVQMRPALAAAAPVVSQSIVRMLAVCSAYRFPTFLDIAFFLACDSVENCVMLMKENILENIFYRFNPYFPGKKLPAYDINPADPQDFNVQLGESSVHMSTTLSLLLVLVTTLKQCTDENLSFPNSLPCPDSYALRCFVWTYRYECRARDHRHQRITLTVIASALAKCFGERLVTFATSLMPDVMSLSVLTELPFRVGWIEGVNFNTSQLDVQFKKVLIYLSIDLLKIFPYNSFLVESQCWLLGLMCLLDPGLSHLQARWSPALFAELRTTALQALVCALPRIPARLAKDYSLIRRIMWYIEWYSESPYELPVLYWSVRVLQVAFYSRGDPARATAVKDLFDTHGIIIMMHLCKTLLQHQSPPVEKRQVIIALALRLLTSSFERGAPTTCCVYPEIKWPSSIPTLAKRMLDTVLQSLDRNCNISDRWLISLLNFIWEGIIWKQGYRQVFLAHDGVYKLLDLITLTRAPVQCIALALVCDAARAGAAVGQLVSWRASIAASNANPLVVKRGSTIASLLAAIFRDECQRIGVRLNENGIIQDLDNPLRSADVREAVNDPDFQTGKHDRTAVCYAAAELAGSRLSKAFALLHMLSEDLNFKVLVTDETYNLYKHIKLTPQDEAILVLCSHYLTEKLNEAWSEIEIQCQDLEPQDKDILEEFLHISKGWAVEIKQQQEAIIEADRKKKHEEENSLYEFLGRVRLNMALDALREVRCVARASDRARVTHAMLFDAVHAHNRRAARARELGAPVLRTYGPSLDDHNITGQYVKVYSIHPKNKPKPMVMDHSSSTL</sequence>
<dbReference type="EMBL" id="CM046131">
    <property type="protein sequence ID" value="KAI8430649.1"/>
    <property type="molecule type" value="Genomic_DNA"/>
</dbReference>
<evidence type="ECO:0000313" key="2">
    <source>
        <dbReference type="Proteomes" id="UP001064048"/>
    </source>
</evidence>
<name>A0ACC0K2P7_CHOFU</name>
<organism evidence="1 2">
    <name type="scientific">Choristoneura fumiferana</name>
    <name type="common">Spruce budworm moth</name>
    <name type="synonym">Archips fumiferana</name>
    <dbReference type="NCBI Taxonomy" id="7141"/>
    <lineage>
        <taxon>Eukaryota</taxon>
        <taxon>Metazoa</taxon>
        <taxon>Ecdysozoa</taxon>
        <taxon>Arthropoda</taxon>
        <taxon>Hexapoda</taxon>
        <taxon>Insecta</taxon>
        <taxon>Pterygota</taxon>
        <taxon>Neoptera</taxon>
        <taxon>Endopterygota</taxon>
        <taxon>Lepidoptera</taxon>
        <taxon>Glossata</taxon>
        <taxon>Ditrysia</taxon>
        <taxon>Tortricoidea</taxon>
        <taxon>Tortricidae</taxon>
        <taxon>Tortricinae</taxon>
        <taxon>Choristoneura</taxon>
    </lineage>
</organism>